<dbReference type="InterPro" id="IPR003501">
    <property type="entry name" value="PTS_EIIB_2/3"/>
</dbReference>
<keyword evidence="3" id="KW-0813">Transport</keyword>
<reference evidence="3" key="1">
    <citation type="submission" date="2020-12" db="EMBL/GenBank/DDBJ databases">
        <title>Vagococcus allomyrinae sp. nov. and Enterococcus lavae sp. nov., isolated from the larvae of Allomyrina dichotoma.</title>
        <authorList>
            <person name="Lee S.D."/>
        </authorList>
    </citation>
    <scope>NUCLEOTIDE SEQUENCE</scope>
    <source>
        <strain evidence="3">BWB3-3</strain>
    </source>
</reference>
<evidence type="ECO:0000313" key="4">
    <source>
        <dbReference type="Proteomes" id="UP000674938"/>
    </source>
</evidence>
<proteinExistence type="predicted"/>
<dbReference type="AlphaFoldDB" id="A0A940P4M3"/>
<dbReference type="GO" id="GO:0008982">
    <property type="term" value="F:protein-N(PI)-phosphohistidine-sugar phosphotransferase activity"/>
    <property type="evidence" value="ECO:0007669"/>
    <property type="project" value="InterPro"/>
</dbReference>
<dbReference type="CDD" id="cd05563">
    <property type="entry name" value="PTS_IIB_ascorbate"/>
    <property type="match status" value="1"/>
</dbReference>
<feature type="domain" description="PTS EIIB type-2" evidence="2">
    <location>
        <begin position="2"/>
        <end position="92"/>
    </location>
</feature>
<dbReference type="SUPFAM" id="SSF52794">
    <property type="entry name" value="PTS system IIB component-like"/>
    <property type="match status" value="1"/>
</dbReference>
<dbReference type="InterPro" id="IPR036095">
    <property type="entry name" value="PTS_EIIB-like_sf"/>
</dbReference>
<evidence type="ECO:0000313" key="3">
    <source>
        <dbReference type="EMBL" id="MBP1040955.1"/>
    </source>
</evidence>
<gene>
    <name evidence="3" type="ORF">I6N95_08055</name>
</gene>
<dbReference type="EMBL" id="JAEEGA010000004">
    <property type="protein sequence ID" value="MBP1040955.1"/>
    <property type="molecule type" value="Genomic_DNA"/>
</dbReference>
<dbReference type="PROSITE" id="PS51099">
    <property type="entry name" value="PTS_EIIB_TYPE_2"/>
    <property type="match status" value="1"/>
</dbReference>
<keyword evidence="3" id="KW-0762">Sugar transport</keyword>
<keyword evidence="1" id="KW-0808">Transferase</keyword>
<organism evidence="3 4">
    <name type="scientific">Vagococcus allomyrinae</name>
    <dbReference type="NCBI Taxonomy" id="2794353"/>
    <lineage>
        <taxon>Bacteria</taxon>
        <taxon>Bacillati</taxon>
        <taxon>Bacillota</taxon>
        <taxon>Bacilli</taxon>
        <taxon>Lactobacillales</taxon>
        <taxon>Enterococcaceae</taxon>
        <taxon>Vagococcus</taxon>
    </lineage>
</organism>
<keyword evidence="4" id="KW-1185">Reference proteome</keyword>
<dbReference type="InterPro" id="IPR013011">
    <property type="entry name" value="PTS_EIIB_2"/>
</dbReference>
<dbReference type="Pfam" id="PF02302">
    <property type="entry name" value="PTS_IIB"/>
    <property type="match status" value="1"/>
</dbReference>
<name>A0A940P4M3_9ENTE</name>
<accession>A0A940P4M3</accession>
<evidence type="ECO:0000259" key="2">
    <source>
        <dbReference type="PROSITE" id="PS51099"/>
    </source>
</evidence>
<evidence type="ECO:0000256" key="1">
    <source>
        <dbReference type="ARBA" id="ARBA00022679"/>
    </source>
</evidence>
<comment type="caution">
    <text evidence="3">The sequence shown here is derived from an EMBL/GenBank/DDBJ whole genome shotgun (WGS) entry which is preliminary data.</text>
</comment>
<sequence>MMNVLTVCGMGFGTSLMLLMEVQDMGKRHGFEVNGEATDLSSAKGKVADLIIASSEIAKELAGESAVVVPIVNLLDKEEIQEKVLPHIQAFYA</sequence>
<dbReference type="Proteomes" id="UP000674938">
    <property type="component" value="Unassembled WGS sequence"/>
</dbReference>
<dbReference type="RefSeq" id="WP_209526535.1">
    <property type="nucleotide sequence ID" value="NZ_JAEEGA010000004.1"/>
</dbReference>
<protein>
    <submittedName>
        <fullName evidence="3">PTS sugar transporter subunit IIB</fullName>
    </submittedName>
</protein>
<dbReference type="Gene3D" id="3.40.50.2300">
    <property type="match status" value="1"/>
</dbReference>
<dbReference type="GO" id="GO:0009401">
    <property type="term" value="P:phosphoenolpyruvate-dependent sugar phosphotransferase system"/>
    <property type="evidence" value="ECO:0007669"/>
    <property type="project" value="InterPro"/>
</dbReference>